<reference evidence="2 3" key="1">
    <citation type="submission" date="2020-07" db="EMBL/GenBank/DDBJ databases">
        <authorList>
            <person name="Sun Q."/>
        </authorList>
    </citation>
    <scope>NUCLEOTIDE SEQUENCE [LARGE SCALE GENOMIC DNA]</scope>
    <source>
        <strain evidence="2 3">CGMCC 1.13654</strain>
    </source>
</reference>
<organism evidence="2 3">
    <name type="scientific">Sphingomonas chungangi</name>
    <dbReference type="NCBI Taxonomy" id="2683589"/>
    <lineage>
        <taxon>Bacteria</taxon>
        <taxon>Pseudomonadati</taxon>
        <taxon>Pseudomonadota</taxon>
        <taxon>Alphaproteobacteria</taxon>
        <taxon>Sphingomonadales</taxon>
        <taxon>Sphingomonadaceae</taxon>
        <taxon>Sphingomonas</taxon>
    </lineage>
</organism>
<dbReference type="Gene3D" id="1.20.120.330">
    <property type="entry name" value="Nucleotidyltransferases domain 2"/>
    <property type="match status" value="1"/>
</dbReference>
<evidence type="ECO:0000313" key="3">
    <source>
        <dbReference type="Proteomes" id="UP000570166"/>
    </source>
</evidence>
<gene>
    <name evidence="2" type="ORF">HZF05_00640</name>
</gene>
<name>A0A838L4L4_9SPHN</name>
<dbReference type="PROSITE" id="PS50910">
    <property type="entry name" value="HEPN"/>
    <property type="match status" value="1"/>
</dbReference>
<protein>
    <submittedName>
        <fullName evidence="2">HEPN domain-containing protein</fullName>
    </submittedName>
</protein>
<proteinExistence type="predicted"/>
<dbReference type="Proteomes" id="UP000570166">
    <property type="component" value="Unassembled WGS sequence"/>
</dbReference>
<feature type="domain" description="HEPN" evidence="1">
    <location>
        <begin position="166"/>
        <end position="286"/>
    </location>
</feature>
<evidence type="ECO:0000259" key="1">
    <source>
        <dbReference type="PROSITE" id="PS50910"/>
    </source>
</evidence>
<dbReference type="SMART" id="SM00748">
    <property type="entry name" value="HEPN"/>
    <property type="match status" value="1"/>
</dbReference>
<dbReference type="EMBL" id="JACEIB010000001">
    <property type="protein sequence ID" value="MBA2932588.1"/>
    <property type="molecule type" value="Genomic_DNA"/>
</dbReference>
<dbReference type="AlphaFoldDB" id="A0A838L4L4"/>
<dbReference type="RefSeq" id="WP_160364700.1">
    <property type="nucleotide sequence ID" value="NZ_JACEIB010000001.1"/>
</dbReference>
<sequence>MTGLDRLSAPIAQELRRISAIVFDAYAESLKGRTSDRYRTGRIVMLILHGSHARFDPAGAEPGEAFHLLAIVNHPKLARRMDDWRLVRDRLDRAWQHSEITHPVRLTLESLEGINRALVDGRPHFATIAAEGIFLFEATGARLQTPRLMSAAERSARGLAEYARWYERASDFLLGAAFYQAQGNAPMAALLLHQTCEHLYQSALRSLTLHGPRTHAIDELRELAEALEPRLRIAWPREEAPERHAFGCIRRAYIEVRYGQSYRIATDELTWAMERIVLLHELVAKLCPERLSTSTASATSALLTAPEACHVL</sequence>
<dbReference type="InterPro" id="IPR007842">
    <property type="entry name" value="HEPN_dom"/>
</dbReference>
<keyword evidence="3" id="KW-1185">Reference proteome</keyword>
<comment type="caution">
    <text evidence="2">The sequence shown here is derived from an EMBL/GenBank/DDBJ whole genome shotgun (WGS) entry which is preliminary data.</text>
</comment>
<accession>A0A838L4L4</accession>
<dbReference type="Pfam" id="PF05168">
    <property type="entry name" value="HEPN"/>
    <property type="match status" value="1"/>
</dbReference>
<evidence type="ECO:0000313" key="2">
    <source>
        <dbReference type="EMBL" id="MBA2932588.1"/>
    </source>
</evidence>